<keyword evidence="2" id="KW-1133">Transmembrane helix</keyword>
<gene>
    <name evidence="3" type="ORF">GCM10010406_37120</name>
</gene>
<keyword evidence="2" id="KW-0472">Membrane</keyword>
<feature type="compositionally biased region" description="Basic residues" evidence="1">
    <location>
        <begin position="213"/>
        <end position="222"/>
    </location>
</feature>
<dbReference type="Proteomes" id="UP001501358">
    <property type="component" value="Unassembled WGS sequence"/>
</dbReference>
<protein>
    <recommendedName>
        <fullName evidence="5">DUF3592 domain-containing protein</fullName>
    </recommendedName>
</protein>
<dbReference type="EMBL" id="BAAATA010000023">
    <property type="protein sequence ID" value="GAA2497279.1"/>
    <property type="molecule type" value="Genomic_DNA"/>
</dbReference>
<feature type="region of interest" description="Disordered" evidence="1">
    <location>
        <begin position="205"/>
        <end position="247"/>
    </location>
</feature>
<keyword evidence="2" id="KW-0812">Transmembrane</keyword>
<accession>A0ABN3M7T9</accession>
<evidence type="ECO:0008006" key="5">
    <source>
        <dbReference type="Google" id="ProtNLM"/>
    </source>
</evidence>
<evidence type="ECO:0000256" key="1">
    <source>
        <dbReference type="SAM" id="MobiDB-lite"/>
    </source>
</evidence>
<organism evidence="3 4">
    <name type="scientific">Streptomyces thermolineatus</name>
    <dbReference type="NCBI Taxonomy" id="44033"/>
    <lineage>
        <taxon>Bacteria</taxon>
        <taxon>Bacillati</taxon>
        <taxon>Actinomycetota</taxon>
        <taxon>Actinomycetes</taxon>
        <taxon>Kitasatosporales</taxon>
        <taxon>Streptomycetaceae</taxon>
        <taxon>Streptomyces</taxon>
    </lineage>
</organism>
<name>A0ABN3M7T9_9ACTN</name>
<evidence type="ECO:0000313" key="4">
    <source>
        <dbReference type="Proteomes" id="UP001501358"/>
    </source>
</evidence>
<comment type="caution">
    <text evidence="3">The sequence shown here is derived from an EMBL/GenBank/DDBJ whole genome shotgun (WGS) entry which is preliminary data.</text>
</comment>
<dbReference type="RefSeq" id="WP_344384320.1">
    <property type="nucleotide sequence ID" value="NZ_BAAATA010000023.1"/>
</dbReference>
<keyword evidence="4" id="KW-1185">Reference proteome</keyword>
<evidence type="ECO:0000313" key="3">
    <source>
        <dbReference type="EMBL" id="GAA2497279.1"/>
    </source>
</evidence>
<reference evidence="3 4" key="1">
    <citation type="journal article" date="2019" name="Int. J. Syst. Evol. Microbiol.">
        <title>The Global Catalogue of Microorganisms (GCM) 10K type strain sequencing project: providing services to taxonomists for standard genome sequencing and annotation.</title>
        <authorList>
            <consortium name="The Broad Institute Genomics Platform"/>
            <consortium name="The Broad Institute Genome Sequencing Center for Infectious Disease"/>
            <person name="Wu L."/>
            <person name="Ma J."/>
        </authorList>
    </citation>
    <scope>NUCLEOTIDE SEQUENCE [LARGE SCALE GENOMIC DNA]</scope>
    <source>
        <strain evidence="3 4">JCM 6307</strain>
    </source>
</reference>
<sequence>MRRPGPALRVALLGVACAVAGLALPAAWLGGHAYAYDSARARAAATADGLVVADGIGDTEDVLVRWTDRAGREHVQRFGVYATDRYAEGRRFPVAYDPDRAYPQGFPADPEETAAEDDLLVPLALMAAVTTAFCGAWARRGLRFLRAARRPGRPMTAEVLCGGRPRTAPWSAGSTWLALSGTDLPDRAVRWQRVMWHRARPAVRSGRGGRALRTGRARRRRGGAAGRGAPGTGREAAAPSAGHRTAR</sequence>
<proteinExistence type="predicted"/>
<feature type="transmembrane region" description="Helical" evidence="2">
    <location>
        <begin position="119"/>
        <end position="138"/>
    </location>
</feature>
<evidence type="ECO:0000256" key="2">
    <source>
        <dbReference type="SAM" id="Phobius"/>
    </source>
</evidence>